<keyword evidence="3" id="KW-1185">Reference proteome</keyword>
<proteinExistence type="predicted"/>
<dbReference type="AlphaFoldDB" id="G8YKE7"/>
<evidence type="ECO:0000313" key="3">
    <source>
        <dbReference type="Proteomes" id="UP000005222"/>
    </source>
</evidence>
<dbReference type="EMBL" id="FO082053">
    <property type="protein sequence ID" value="CCE80027.1"/>
    <property type="molecule type" value="Genomic_DNA"/>
</dbReference>
<dbReference type="EMBL" id="FO082052">
    <property type="protein sequence ID" value="CCE80792.1"/>
    <property type="molecule type" value="Genomic_DNA"/>
</dbReference>
<dbReference type="HOGENOM" id="CLU_2171959_0_0_1"/>
<evidence type="ECO:0000313" key="1">
    <source>
        <dbReference type="EMBL" id="CCE80027.1"/>
    </source>
</evidence>
<reference evidence="1" key="1">
    <citation type="submission" date="2011-10" db="EMBL/GenBank/DDBJ databases">
        <authorList>
            <person name="Genoscope - CEA"/>
        </authorList>
    </citation>
    <scope>NUCLEOTIDE SEQUENCE</scope>
</reference>
<dbReference type="Proteomes" id="UP000005222">
    <property type="component" value="Chromosome H"/>
</dbReference>
<organism evidence="1 3">
    <name type="scientific">Pichia sorbitophila (strain ATCC MYA-4447 / BCRC 22081 / CBS 7064 / NBRC 10061 / NRRL Y-12695)</name>
    <name type="common">Hybrid yeast</name>
    <dbReference type="NCBI Taxonomy" id="559304"/>
    <lineage>
        <taxon>Eukaryota</taxon>
        <taxon>Fungi</taxon>
        <taxon>Dikarya</taxon>
        <taxon>Ascomycota</taxon>
        <taxon>Saccharomycotina</taxon>
        <taxon>Pichiomycetes</taxon>
        <taxon>Debaryomycetaceae</taxon>
        <taxon>Millerozyma</taxon>
    </lineage>
</organism>
<dbReference type="InParanoid" id="G8YKE7"/>
<name>G8YKE7_PICSO</name>
<sequence length="110" mass="12113">MLAPHAPQKSRGTQHVHNTIHVKCISRAPATITCAHVAGGRSPQSCPAEVRRGFCGDGASTVASSDMLRLVRWTRQEPRRRRRWRAGAGQRCSEEGCSYIVRCSGTGHKY</sequence>
<dbReference type="Proteomes" id="UP000005222">
    <property type="component" value="Chromosome G"/>
</dbReference>
<reference evidence="3" key="2">
    <citation type="journal article" date="2012" name="G3 (Bethesda)">
        <title>Pichia sorbitophila, an interspecies yeast hybrid reveals early steps of genome resolution following polyploidization.</title>
        <authorList>
            <person name="Leh Louis V."/>
            <person name="Despons L."/>
            <person name="Friedrich A."/>
            <person name="Martin T."/>
            <person name="Durrens P."/>
            <person name="Casaregola S."/>
            <person name="Neuveglise C."/>
            <person name="Fairhead C."/>
            <person name="Marck C."/>
            <person name="Cruz J.A."/>
            <person name="Straub M.L."/>
            <person name="Kugler V."/>
            <person name="Sacerdot C."/>
            <person name="Uzunov Z."/>
            <person name="Thierry A."/>
            <person name="Weiss S."/>
            <person name="Bleykasten C."/>
            <person name="De Montigny J."/>
            <person name="Jacques N."/>
            <person name="Jung P."/>
            <person name="Lemaire M."/>
            <person name="Mallet S."/>
            <person name="Morel G."/>
            <person name="Richard G.F."/>
            <person name="Sarkar A."/>
            <person name="Savel G."/>
            <person name="Schacherer J."/>
            <person name="Seret M.L."/>
            <person name="Talla E."/>
            <person name="Samson G."/>
            <person name="Jubin C."/>
            <person name="Poulain J."/>
            <person name="Vacherie B."/>
            <person name="Barbe V."/>
            <person name="Pelletier E."/>
            <person name="Sherman D.J."/>
            <person name="Westhof E."/>
            <person name="Weissenbach J."/>
            <person name="Baret P.V."/>
            <person name="Wincker P."/>
            <person name="Gaillardin C."/>
            <person name="Dujon B."/>
            <person name="Souciet J.L."/>
        </authorList>
    </citation>
    <scope>NUCLEOTIDE SEQUENCE [LARGE SCALE GENOMIC DNA]</scope>
    <source>
        <strain evidence="3">ATCC MYA-4447 / BCRC 22081 / CBS 7064 / NBRC 10061 / NRRL Y-12695</strain>
    </source>
</reference>
<protein>
    <submittedName>
        <fullName evidence="1">Piso0_003124 protein</fullName>
    </submittedName>
</protein>
<gene>
    <name evidence="1" type="primary">Piso0_003124</name>
    <name evidence="1" type="ORF">GNLVRS01_PISO0G05418g</name>
    <name evidence="2" type="ORF">GNLVRS01_PISO0H05419g</name>
</gene>
<accession>G8YKE7</accession>
<evidence type="ECO:0000313" key="2">
    <source>
        <dbReference type="EMBL" id="CCE80792.1"/>
    </source>
</evidence>